<dbReference type="EMBL" id="LAZR01008531">
    <property type="protein sequence ID" value="KKM78173.1"/>
    <property type="molecule type" value="Genomic_DNA"/>
</dbReference>
<protein>
    <submittedName>
        <fullName evidence="2">Uncharacterized protein</fullName>
    </submittedName>
</protein>
<reference evidence="2" key="1">
    <citation type="journal article" date="2015" name="Nature">
        <title>Complex archaea that bridge the gap between prokaryotes and eukaryotes.</title>
        <authorList>
            <person name="Spang A."/>
            <person name="Saw J.H."/>
            <person name="Jorgensen S.L."/>
            <person name="Zaremba-Niedzwiedzka K."/>
            <person name="Martijn J."/>
            <person name="Lind A.E."/>
            <person name="van Eijk R."/>
            <person name="Schleper C."/>
            <person name="Guy L."/>
            <person name="Ettema T.J."/>
        </authorList>
    </citation>
    <scope>NUCLEOTIDE SEQUENCE</scope>
</reference>
<evidence type="ECO:0000256" key="1">
    <source>
        <dbReference type="SAM" id="MobiDB-lite"/>
    </source>
</evidence>
<sequence>MAKKKSKPVKRIESIEDLMRISGTATAELKKPKKTKSSKSVKLPKTSAEQEKDRIKRKKKKAKKHDPSSDEKTERVHKFFNDMPKIISRDLIRELNKIADKYDVDHINLKSSAPYPDDFFARDWSWRASFFIKDFEQYENSVSYTFVDHYRYWLDSLIGKCSCMVWNLVLKTIKAEHKKTGVVPKSPLSKKKGRDSIEAVAEYYANKESEEFEEKFK</sequence>
<feature type="compositionally biased region" description="Basic and acidic residues" evidence="1">
    <location>
        <begin position="65"/>
        <end position="74"/>
    </location>
</feature>
<evidence type="ECO:0000313" key="2">
    <source>
        <dbReference type="EMBL" id="KKM78173.1"/>
    </source>
</evidence>
<feature type="compositionally biased region" description="Basic residues" evidence="1">
    <location>
        <begin position="55"/>
        <end position="64"/>
    </location>
</feature>
<dbReference type="AlphaFoldDB" id="A0A0F9K883"/>
<proteinExistence type="predicted"/>
<name>A0A0F9K883_9ZZZZ</name>
<feature type="region of interest" description="Disordered" evidence="1">
    <location>
        <begin position="23"/>
        <end position="74"/>
    </location>
</feature>
<organism evidence="2">
    <name type="scientific">marine sediment metagenome</name>
    <dbReference type="NCBI Taxonomy" id="412755"/>
    <lineage>
        <taxon>unclassified sequences</taxon>
        <taxon>metagenomes</taxon>
        <taxon>ecological metagenomes</taxon>
    </lineage>
</organism>
<gene>
    <name evidence="2" type="ORF">LCGC14_1362620</name>
</gene>
<accession>A0A0F9K883</accession>
<comment type="caution">
    <text evidence="2">The sequence shown here is derived from an EMBL/GenBank/DDBJ whole genome shotgun (WGS) entry which is preliminary data.</text>
</comment>